<dbReference type="SUPFAM" id="SSF54928">
    <property type="entry name" value="RNA-binding domain, RBD"/>
    <property type="match status" value="1"/>
</dbReference>
<dbReference type="SMART" id="SM00360">
    <property type="entry name" value="RRM"/>
    <property type="match status" value="1"/>
</dbReference>
<dbReference type="FunFam" id="3.30.70.330:FF:000494">
    <property type="entry name" value="28 kDa ribonucleoprotein, chloroplastic"/>
    <property type="match status" value="1"/>
</dbReference>
<evidence type="ECO:0000259" key="3">
    <source>
        <dbReference type="PROSITE" id="PS50102"/>
    </source>
</evidence>
<dbReference type="InterPro" id="IPR035979">
    <property type="entry name" value="RBD_domain_sf"/>
</dbReference>
<evidence type="ECO:0000256" key="2">
    <source>
        <dbReference type="PROSITE-ProRule" id="PRU00176"/>
    </source>
</evidence>
<dbReference type="Pfam" id="PF00076">
    <property type="entry name" value="RRM_1"/>
    <property type="match status" value="1"/>
</dbReference>
<reference evidence="4" key="1">
    <citation type="submission" date="2020-03" db="EMBL/GenBank/DDBJ databases">
        <title>Transcriptomic Profiling of the Digestive Tract of the Rat Flea, Xenopsylla cheopis, Following Blood Feeding and Infection with Yersinia pestis.</title>
        <authorList>
            <person name="Bland D.M."/>
            <person name="Martens C.A."/>
            <person name="Virtaneva K."/>
            <person name="Kanakabandi K."/>
            <person name="Long D."/>
            <person name="Rosenke R."/>
            <person name="Saturday G.A."/>
            <person name="Hoyt F.H."/>
            <person name="Bruno D.P."/>
            <person name="Ribeiro J.M.C."/>
            <person name="Hinnebusch J."/>
        </authorList>
    </citation>
    <scope>NUCLEOTIDE SEQUENCE</scope>
</reference>
<dbReference type="InterPro" id="IPR000504">
    <property type="entry name" value="RRM_dom"/>
</dbReference>
<dbReference type="PANTHER" id="PTHR15241">
    <property type="entry name" value="TRANSFORMER-2-RELATED"/>
    <property type="match status" value="1"/>
</dbReference>
<feature type="domain" description="RRM" evidence="3">
    <location>
        <begin position="11"/>
        <end position="86"/>
    </location>
</feature>
<proteinExistence type="predicted"/>
<evidence type="ECO:0000313" key="4">
    <source>
        <dbReference type="EMBL" id="NOV48817.1"/>
    </source>
</evidence>
<dbReference type="InterPro" id="IPR012677">
    <property type="entry name" value="Nucleotide-bd_a/b_plait_sf"/>
</dbReference>
<dbReference type="PROSITE" id="PS50102">
    <property type="entry name" value="RRM"/>
    <property type="match status" value="1"/>
</dbReference>
<sequence>MIMSQVIRQANKLFVGNLPWTVGHVELKKYFGEFGNIHSATVIFDKATGVSKGFGFVQYSGKSGIQNALNKQTHNLEGNSLTIRAA</sequence>
<dbReference type="AlphaFoldDB" id="A0A6M2DVW7"/>
<organism evidence="4">
    <name type="scientific">Xenopsylla cheopis</name>
    <name type="common">Oriental rat flea</name>
    <name type="synonym">Pulex cheopis</name>
    <dbReference type="NCBI Taxonomy" id="163159"/>
    <lineage>
        <taxon>Eukaryota</taxon>
        <taxon>Metazoa</taxon>
        <taxon>Ecdysozoa</taxon>
        <taxon>Arthropoda</taxon>
        <taxon>Hexapoda</taxon>
        <taxon>Insecta</taxon>
        <taxon>Pterygota</taxon>
        <taxon>Neoptera</taxon>
        <taxon>Endopterygota</taxon>
        <taxon>Siphonaptera</taxon>
        <taxon>Pulicidae</taxon>
        <taxon>Xenopsyllinae</taxon>
        <taxon>Xenopsylla</taxon>
    </lineage>
</organism>
<name>A0A6M2DVW7_XENCH</name>
<dbReference type="Gene3D" id="3.30.70.330">
    <property type="match status" value="1"/>
</dbReference>
<accession>A0A6M2DVW7</accession>
<keyword evidence="1 2" id="KW-0694">RNA-binding</keyword>
<dbReference type="EMBL" id="GIIL01005091">
    <property type="protein sequence ID" value="NOV48817.1"/>
    <property type="molecule type" value="Transcribed_RNA"/>
</dbReference>
<protein>
    <submittedName>
        <fullName evidence="4">Putative rna recognition motif found in sra stem-loop-interacting rna-binding protein</fullName>
    </submittedName>
</protein>
<dbReference type="GO" id="GO:0003723">
    <property type="term" value="F:RNA binding"/>
    <property type="evidence" value="ECO:0007669"/>
    <property type="project" value="UniProtKB-UniRule"/>
</dbReference>
<evidence type="ECO:0000256" key="1">
    <source>
        <dbReference type="ARBA" id="ARBA00022884"/>
    </source>
</evidence>